<dbReference type="OrthoDB" id="8688418at2"/>
<dbReference type="InterPro" id="IPR001647">
    <property type="entry name" value="HTH_TetR"/>
</dbReference>
<evidence type="ECO:0000313" key="5">
    <source>
        <dbReference type="Proteomes" id="UP000322267"/>
    </source>
</evidence>
<protein>
    <submittedName>
        <fullName evidence="4">TetR family transcriptional regulator</fullName>
    </submittedName>
</protein>
<evidence type="ECO:0000256" key="2">
    <source>
        <dbReference type="PROSITE-ProRule" id="PRU00335"/>
    </source>
</evidence>
<feature type="domain" description="HTH tetR-type" evidence="3">
    <location>
        <begin position="12"/>
        <end position="72"/>
    </location>
</feature>
<gene>
    <name evidence="4" type="ORF">FZC78_11195</name>
</gene>
<dbReference type="RefSeq" id="WP_148939797.1">
    <property type="nucleotide sequence ID" value="NZ_VTEI01000005.1"/>
</dbReference>
<dbReference type="GO" id="GO:0003677">
    <property type="term" value="F:DNA binding"/>
    <property type="evidence" value="ECO:0007669"/>
    <property type="project" value="UniProtKB-UniRule"/>
</dbReference>
<dbReference type="SUPFAM" id="SSF46689">
    <property type="entry name" value="Homeodomain-like"/>
    <property type="match status" value="1"/>
</dbReference>
<dbReference type="InterPro" id="IPR009057">
    <property type="entry name" value="Homeodomain-like_sf"/>
</dbReference>
<name>A0A5D4NRP0_9BACI</name>
<dbReference type="Pfam" id="PF00440">
    <property type="entry name" value="TetR_N"/>
    <property type="match status" value="1"/>
</dbReference>
<keyword evidence="1 2" id="KW-0238">DNA-binding</keyword>
<evidence type="ECO:0000259" key="3">
    <source>
        <dbReference type="PROSITE" id="PS50977"/>
    </source>
</evidence>
<dbReference type="Proteomes" id="UP000322267">
    <property type="component" value="Unassembled WGS sequence"/>
</dbReference>
<proteinExistence type="predicted"/>
<dbReference type="EMBL" id="VTEI01000005">
    <property type="protein sequence ID" value="TYS16560.1"/>
    <property type="molecule type" value="Genomic_DNA"/>
</dbReference>
<accession>A0A5D4NRP0</accession>
<organism evidence="4 5">
    <name type="scientific">Rossellomorea vietnamensis</name>
    <dbReference type="NCBI Taxonomy" id="218284"/>
    <lineage>
        <taxon>Bacteria</taxon>
        <taxon>Bacillati</taxon>
        <taxon>Bacillota</taxon>
        <taxon>Bacilli</taxon>
        <taxon>Bacillales</taxon>
        <taxon>Bacillaceae</taxon>
        <taxon>Rossellomorea</taxon>
    </lineage>
</organism>
<feature type="DNA-binding region" description="H-T-H motif" evidence="2">
    <location>
        <begin position="35"/>
        <end position="54"/>
    </location>
</feature>
<dbReference type="PROSITE" id="PS50977">
    <property type="entry name" value="HTH_TETR_2"/>
    <property type="match status" value="1"/>
</dbReference>
<evidence type="ECO:0000256" key="1">
    <source>
        <dbReference type="ARBA" id="ARBA00023125"/>
    </source>
</evidence>
<dbReference type="AlphaFoldDB" id="A0A5D4NRP0"/>
<reference evidence="4 5" key="1">
    <citation type="submission" date="2019-08" db="EMBL/GenBank/DDBJ databases">
        <title>Bacillus genomes from the desert of Cuatro Cienegas, Coahuila.</title>
        <authorList>
            <person name="Olmedo-Alvarez G."/>
        </authorList>
    </citation>
    <scope>NUCLEOTIDE SEQUENCE [LARGE SCALE GENOMIC DNA]</scope>
    <source>
        <strain evidence="4 5">CH34_1T</strain>
    </source>
</reference>
<comment type="caution">
    <text evidence="4">The sequence shown here is derived from an EMBL/GenBank/DDBJ whole genome shotgun (WGS) entry which is preliminary data.</text>
</comment>
<dbReference type="Gene3D" id="1.10.357.10">
    <property type="entry name" value="Tetracycline Repressor, domain 2"/>
    <property type="match status" value="1"/>
</dbReference>
<sequence>MVEENLRLKKKKATRRELSEAAFQLAVERGIDNFVVEDIVNKAGYSRRTFANYFSCKEQAIASSLTIEDYQRRDEDRELEGLSPLSTIELLIERSFTIDKLNRLHQLFSLSRSHPPLKLYVTGVIKEIQDEARKQTSEDYGSEYPDAYYHLLIGAVFGAIMPILDGSINVPLPAGESESEHNREFSEYMKTVFSKLREGFN</sequence>
<evidence type="ECO:0000313" key="4">
    <source>
        <dbReference type="EMBL" id="TYS16560.1"/>
    </source>
</evidence>